<evidence type="ECO:0000313" key="3">
    <source>
        <dbReference type="Proteomes" id="UP000244081"/>
    </source>
</evidence>
<dbReference type="AlphaFoldDB" id="A0A2T5VDD0"/>
<name>A0A2T5VDD0_9HYPH</name>
<dbReference type="InterPro" id="IPR039567">
    <property type="entry name" value="Gly-zipper"/>
</dbReference>
<dbReference type="Pfam" id="PF13488">
    <property type="entry name" value="Gly-zipper_Omp"/>
    <property type="match status" value="1"/>
</dbReference>
<sequence length="90" mass="8388">MYTKLLIAGAAALMLAGCQTDSQSDRALGGAGLGAATGAVIGGVTTGTGGGAAVGAVAGGAAGAMIGAATTPKNCWARDAYGNPYRVACP</sequence>
<evidence type="ECO:0000259" key="1">
    <source>
        <dbReference type="Pfam" id="PF13488"/>
    </source>
</evidence>
<dbReference type="RefSeq" id="WP_107989583.1">
    <property type="nucleotide sequence ID" value="NZ_QAYG01000002.1"/>
</dbReference>
<proteinExistence type="predicted"/>
<keyword evidence="3" id="KW-1185">Reference proteome</keyword>
<reference evidence="2 3" key="1">
    <citation type="submission" date="2018-04" db="EMBL/GenBank/DDBJ databases">
        <title>Genomic Encyclopedia of Archaeal and Bacterial Type Strains, Phase II (KMG-II): from individual species to whole genera.</title>
        <authorList>
            <person name="Goeker M."/>
        </authorList>
    </citation>
    <scope>NUCLEOTIDE SEQUENCE [LARGE SCALE GENOMIC DNA]</scope>
    <source>
        <strain evidence="2 3">DSM 23382</strain>
    </source>
</reference>
<evidence type="ECO:0000313" key="2">
    <source>
        <dbReference type="EMBL" id="PTW61753.1"/>
    </source>
</evidence>
<protein>
    <submittedName>
        <fullName evidence="2">Outer membrane protein with glycine zipper</fullName>
    </submittedName>
</protein>
<accession>A0A2T5VDD0</accession>
<dbReference type="EMBL" id="QAYG01000002">
    <property type="protein sequence ID" value="PTW61753.1"/>
    <property type="molecule type" value="Genomic_DNA"/>
</dbReference>
<comment type="caution">
    <text evidence="2">The sequence shown here is derived from an EMBL/GenBank/DDBJ whole genome shotgun (WGS) entry which is preliminary data.</text>
</comment>
<dbReference type="PROSITE" id="PS51257">
    <property type="entry name" value="PROKAR_LIPOPROTEIN"/>
    <property type="match status" value="1"/>
</dbReference>
<organism evidence="2 3">
    <name type="scientific">Breoghania corrubedonensis</name>
    <dbReference type="NCBI Taxonomy" id="665038"/>
    <lineage>
        <taxon>Bacteria</taxon>
        <taxon>Pseudomonadati</taxon>
        <taxon>Pseudomonadota</taxon>
        <taxon>Alphaproteobacteria</taxon>
        <taxon>Hyphomicrobiales</taxon>
        <taxon>Stappiaceae</taxon>
        <taxon>Breoghania</taxon>
    </lineage>
</organism>
<feature type="domain" description="Glycine zipper" evidence="1">
    <location>
        <begin position="29"/>
        <end position="71"/>
    </location>
</feature>
<dbReference type="Proteomes" id="UP000244081">
    <property type="component" value="Unassembled WGS sequence"/>
</dbReference>
<gene>
    <name evidence="2" type="ORF">C8N35_102469</name>
</gene>